<dbReference type="AlphaFoldDB" id="A0A151IZH9"/>
<protein>
    <submittedName>
        <fullName evidence="2">Uncharacterized protein</fullName>
    </submittedName>
</protein>
<evidence type="ECO:0000256" key="1">
    <source>
        <dbReference type="SAM" id="MobiDB-lite"/>
    </source>
</evidence>
<feature type="compositionally biased region" description="Low complexity" evidence="1">
    <location>
        <begin position="86"/>
        <end position="102"/>
    </location>
</feature>
<keyword evidence="3" id="KW-1185">Reference proteome</keyword>
<dbReference type="Proteomes" id="UP000078492">
    <property type="component" value="Unassembled WGS sequence"/>
</dbReference>
<evidence type="ECO:0000313" key="2">
    <source>
        <dbReference type="EMBL" id="KYN14516.1"/>
    </source>
</evidence>
<name>A0A151IZH9_9HYME</name>
<accession>A0A151IZH9</accession>
<gene>
    <name evidence="2" type="ORF">ALC57_13276</name>
</gene>
<sequence length="110" mass="12272">MFLNDLKNRLQPHAVPSSVLNITNDVTTDQNISTADTSCFTTNLQADVYSVKAISPITSAQQRATNQRATHQVRREPFFCVERLPSSSAHKHSLSTSTLLESRINNDSKR</sequence>
<feature type="region of interest" description="Disordered" evidence="1">
    <location>
        <begin position="86"/>
        <end position="110"/>
    </location>
</feature>
<reference evidence="2 3" key="1">
    <citation type="submission" date="2015-09" db="EMBL/GenBank/DDBJ databases">
        <title>Trachymyrmex cornetzi WGS genome.</title>
        <authorList>
            <person name="Nygaard S."/>
            <person name="Hu H."/>
            <person name="Boomsma J."/>
            <person name="Zhang G."/>
        </authorList>
    </citation>
    <scope>NUCLEOTIDE SEQUENCE [LARGE SCALE GENOMIC DNA]</scope>
    <source>
        <strain evidence="2">Tcor2-1</strain>
        <tissue evidence="2">Whole body</tissue>
    </source>
</reference>
<dbReference type="EMBL" id="KQ980690">
    <property type="protein sequence ID" value="KYN14516.1"/>
    <property type="molecule type" value="Genomic_DNA"/>
</dbReference>
<proteinExistence type="predicted"/>
<evidence type="ECO:0000313" key="3">
    <source>
        <dbReference type="Proteomes" id="UP000078492"/>
    </source>
</evidence>
<organism evidence="2 3">
    <name type="scientific">Trachymyrmex cornetzi</name>
    <dbReference type="NCBI Taxonomy" id="471704"/>
    <lineage>
        <taxon>Eukaryota</taxon>
        <taxon>Metazoa</taxon>
        <taxon>Ecdysozoa</taxon>
        <taxon>Arthropoda</taxon>
        <taxon>Hexapoda</taxon>
        <taxon>Insecta</taxon>
        <taxon>Pterygota</taxon>
        <taxon>Neoptera</taxon>
        <taxon>Endopterygota</taxon>
        <taxon>Hymenoptera</taxon>
        <taxon>Apocrita</taxon>
        <taxon>Aculeata</taxon>
        <taxon>Formicoidea</taxon>
        <taxon>Formicidae</taxon>
        <taxon>Myrmicinae</taxon>
        <taxon>Trachymyrmex</taxon>
    </lineage>
</organism>